<accession>A0A6V8K2A0</accession>
<dbReference type="InterPro" id="IPR005509">
    <property type="entry name" value="AfsA_hotdog_dom"/>
</dbReference>
<evidence type="ECO:0000313" key="3">
    <source>
        <dbReference type="Proteomes" id="UP000482800"/>
    </source>
</evidence>
<comment type="caution">
    <text evidence="2">The sequence shown here is derived from an EMBL/GenBank/DDBJ whole genome shotgun (WGS) entry which is preliminary data.</text>
</comment>
<dbReference type="AlphaFoldDB" id="A0A6V8K2A0"/>
<dbReference type="RefSeq" id="WP_173053296.1">
    <property type="nucleotide sequence ID" value="NZ_BAABGO010000003.1"/>
</dbReference>
<name>A0A6V8K2A0_9ACTN</name>
<sequence length="236" mass="25138">MRDVWVVGDRFAGFARLNGVTTVSGAGDVLDGEPVTLRLGQGVGPHERDHLRALVERRGLADRVVVVDTTPAPAGRDLVHKHLAANVLLGDVHAAGGGIVTAALRLAGENELLLDHQTGLHVQGMVVIEAVRQMLLAAYATASRRPDDYVVWNGIQLDFESFLFPLPARLYCALEPVTDGRGTARVQVEQGGRRVASALARFTAFAAERIAPVEQRRAEGALRAGMPESLTAGAST</sequence>
<dbReference type="Proteomes" id="UP000482800">
    <property type="component" value="Unassembled WGS sequence"/>
</dbReference>
<organism evidence="2 3">
    <name type="scientific">Phytohabitans houttuyneae</name>
    <dbReference type="NCBI Taxonomy" id="1076126"/>
    <lineage>
        <taxon>Bacteria</taxon>
        <taxon>Bacillati</taxon>
        <taxon>Actinomycetota</taxon>
        <taxon>Actinomycetes</taxon>
        <taxon>Micromonosporales</taxon>
        <taxon>Micromonosporaceae</taxon>
    </lineage>
</organism>
<keyword evidence="3" id="KW-1185">Reference proteome</keyword>
<dbReference type="EMBL" id="BLPF01000001">
    <property type="protein sequence ID" value="GFJ76418.1"/>
    <property type="molecule type" value="Genomic_DNA"/>
</dbReference>
<proteinExistence type="predicted"/>
<gene>
    <name evidence="2" type="ORF">Phou_005980</name>
</gene>
<reference evidence="2 3" key="2">
    <citation type="submission" date="2020-03" db="EMBL/GenBank/DDBJ databases">
        <authorList>
            <person name="Ichikawa N."/>
            <person name="Kimura A."/>
            <person name="Kitahashi Y."/>
            <person name="Uohara A."/>
        </authorList>
    </citation>
    <scope>NUCLEOTIDE SEQUENCE [LARGE SCALE GENOMIC DNA]</scope>
    <source>
        <strain evidence="2 3">NBRC 108639</strain>
    </source>
</reference>
<reference evidence="2 3" key="1">
    <citation type="submission" date="2020-03" db="EMBL/GenBank/DDBJ databases">
        <title>Whole genome shotgun sequence of Phytohabitans houttuyneae NBRC 108639.</title>
        <authorList>
            <person name="Komaki H."/>
            <person name="Tamura T."/>
        </authorList>
    </citation>
    <scope>NUCLEOTIDE SEQUENCE [LARGE SCALE GENOMIC DNA]</scope>
    <source>
        <strain evidence="2 3">NBRC 108639</strain>
    </source>
</reference>
<evidence type="ECO:0000259" key="1">
    <source>
        <dbReference type="Pfam" id="PF03756"/>
    </source>
</evidence>
<feature type="domain" description="A-factor biosynthesis hotdog" evidence="1">
    <location>
        <begin position="78"/>
        <end position="203"/>
    </location>
</feature>
<evidence type="ECO:0000313" key="2">
    <source>
        <dbReference type="EMBL" id="GFJ76418.1"/>
    </source>
</evidence>
<dbReference type="Pfam" id="PF03756">
    <property type="entry name" value="AfsA"/>
    <property type="match status" value="1"/>
</dbReference>
<protein>
    <submittedName>
        <fullName evidence="2">A-factor biosynthesis protein AfsA</fullName>
    </submittedName>
</protein>